<reference evidence="2 3" key="1">
    <citation type="submission" date="2022-12" db="EMBL/GenBank/DDBJ databases">
        <title>Chromosome-scale assembly of the Ensete ventricosum genome.</title>
        <authorList>
            <person name="Dussert Y."/>
            <person name="Stocks J."/>
            <person name="Wendawek A."/>
            <person name="Woldeyes F."/>
            <person name="Nichols R.A."/>
            <person name="Borrell J.S."/>
        </authorList>
    </citation>
    <scope>NUCLEOTIDE SEQUENCE [LARGE SCALE GENOMIC DNA]</scope>
    <source>
        <strain evidence="3">cv. Maze</strain>
        <tissue evidence="2">Seeds</tissue>
    </source>
</reference>
<gene>
    <name evidence="2" type="ORF">OPV22_000639</name>
</gene>
<evidence type="ECO:0000313" key="3">
    <source>
        <dbReference type="Proteomes" id="UP001222027"/>
    </source>
</evidence>
<feature type="region of interest" description="Disordered" evidence="1">
    <location>
        <begin position="1"/>
        <end position="23"/>
    </location>
</feature>
<sequence length="101" mass="11496">MKYSFYVSGRSDGTQKRGSTGGPSASLGFYMQEDEFDSAVVISRAIKAMMQQSPIFVAWMRFSSLERLEWNWISVENFARADFATLQQLRSDLASEYVRSS</sequence>
<dbReference type="EMBL" id="JAQQAF010000001">
    <property type="protein sequence ID" value="KAJ8510205.1"/>
    <property type="molecule type" value="Genomic_DNA"/>
</dbReference>
<evidence type="ECO:0000313" key="2">
    <source>
        <dbReference type="EMBL" id="KAJ8510205.1"/>
    </source>
</evidence>
<protein>
    <submittedName>
        <fullName evidence="2">Uncharacterized protein</fullName>
    </submittedName>
</protein>
<organism evidence="2 3">
    <name type="scientific">Ensete ventricosum</name>
    <name type="common">Abyssinian banana</name>
    <name type="synonym">Musa ensete</name>
    <dbReference type="NCBI Taxonomy" id="4639"/>
    <lineage>
        <taxon>Eukaryota</taxon>
        <taxon>Viridiplantae</taxon>
        <taxon>Streptophyta</taxon>
        <taxon>Embryophyta</taxon>
        <taxon>Tracheophyta</taxon>
        <taxon>Spermatophyta</taxon>
        <taxon>Magnoliopsida</taxon>
        <taxon>Liliopsida</taxon>
        <taxon>Zingiberales</taxon>
        <taxon>Musaceae</taxon>
        <taxon>Ensete</taxon>
    </lineage>
</organism>
<proteinExistence type="predicted"/>
<dbReference type="AlphaFoldDB" id="A0AAV8RUZ4"/>
<name>A0AAV8RUZ4_ENSVE</name>
<dbReference type="Proteomes" id="UP001222027">
    <property type="component" value="Unassembled WGS sequence"/>
</dbReference>
<comment type="caution">
    <text evidence="2">The sequence shown here is derived from an EMBL/GenBank/DDBJ whole genome shotgun (WGS) entry which is preliminary data.</text>
</comment>
<accession>A0AAV8RUZ4</accession>
<keyword evidence="3" id="KW-1185">Reference proteome</keyword>
<evidence type="ECO:0000256" key="1">
    <source>
        <dbReference type="SAM" id="MobiDB-lite"/>
    </source>
</evidence>